<dbReference type="EMBL" id="KX443573">
    <property type="protein sequence ID" value="AOX15526.1"/>
    <property type="molecule type" value="mRNA"/>
</dbReference>
<evidence type="ECO:0000313" key="2">
    <source>
        <dbReference type="EMBL" id="AOX15526.1"/>
    </source>
</evidence>
<dbReference type="OrthoDB" id="671439at2759"/>
<dbReference type="EC" id="2.3.1.130" evidence="2"/>
<dbReference type="PANTHER" id="PTHR31642:SF175">
    <property type="entry name" value="SPERMIDINE HYDROXYCINNAMOYL TRANSFERASE"/>
    <property type="match status" value="1"/>
</dbReference>
<dbReference type="InterPro" id="IPR023213">
    <property type="entry name" value="CAT-like_dom_sf"/>
</dbReference>
<dbReference type="InterPro" id="IPR050317">
    <property type="entry name" value="Plant_Fungal_Acyltransferase"/>
</dbReference>
<comment type="similarity">
    <text evidence="1">Belongs to the plant acyltransferase family.</text>
</comment>
<reference evidence="3" key="1">
    <citation type="submission" date="2013-04" db="EMBL/GenBank/DDBJ databases">
        <authorList>
            <person name="Schmutz J."/>
            <person name="McClean P."/>
            <person name="Shu S."/>
            <person name="Cregan P."/>
            <person name="Rokhsar D."/>
            <person name="Jackson S."/>
        </authorList>
    </citation>
    <scope>NUCLEOTIDE SEQUENCE</scope>
</reference>
<keyword evidence="4" id="KW-1185">Reference proteome</keyword>
<dbReference type="Proteomes" id="UP000000226">
    <property type="component" value="Chromosome 6"/>
</dbReference>
<reference evidence="2" key="3">
    <citation type="submission" date="2016-06" db="EMBL/GenBank/DDBJ databases">
        <title>Sequence of a novel hydroxycinnamoyl-CoA:tetrahydroxyhexanedioic acid hydroxycinnamoyl transferase.</title>
        <authorList>
            <person name="Sullivan M.L."/>
        </authorList>
    </citation>
    <scope>NUCLEOTIDE SEQUENCE</scope>
    <source>
        <tissue evidence="2">4 cm young leaves</tissue>
    </source>
</reference>
<evidence type="ECO:0000313" key="4">
    <source>
        <dbReference type="Proteomes" id="UP000000226"/>
    </source>
</evidence>
<sequence>MVTIVASYRVLPCEETPKGHLWLADSDQVVRSGHTPTFYVYQAKHNHDTNERLRKSLGEILVHYYPVAGRLSLAEDARIQLDCNAKGVTFIEAETTKSMADYGDFSPGVVAELVPKIDYTQPVEEIPLMLVQSTRLPGGNGFVIGLAVCHVLSDGLGSIQFINSWAKLGRGETLEPHELPYLDRTVLKHQHSSTSPSPCFDHPELKPLPLKLGSSDINAEQKKKTRAVLLKLTRQQVEKLKKEANEQPLQEGVRAYSRFEALAGHIWRSASKARELEEKQPTVVRFNADIRSRVIPPLPKNYYGNALAATVTPKCYVGEIVSKPLSYAAQKVREAIEKLTNEYIRSQLKNVLGEEQLDCIRRLFMGEGERRNVPFAGNPNLHITSWMSMPLYEADFGWGKPVNFGLAYVFAQDRAVIILSPHGDGSIVISMTFQEEHLELFKKFFYETI</sequence>
<dbReference type="Pfam" id="PF02458">
    <property type="entry name" value="Transferase"/>
    <property type="match status" value="1"/>
</dbReference>
<evidence type="ECO:0000313" key="3">
    <source>
        <dbReference type="EMBL" id="ESW18392.1"/>
    </source>
</evidence>
<dbReference type="GO" id="GO:0047169">
    <property type="term" value="F:galactarate O-hydroxycinnamoyltransferase activity"/>
    <property type="evidence" value="ECO:0007669"/>
    <property type="project" value="UniProtKB-EC"/>
</dbReference>
<keyword evidence="2" id="KW-0808">Transferase</keyword>
<organism evidence="3 4">
    <name type="scientific">Phaseolus vulgaris</name>
    <name type="common">Kidney bean</name>
    <name type="synonym">French bean</name>
    <dbReference type="NCBI Taxonomy" id="3885"/>
    <lineage>
        <taxon>Eukaryota</taxon>
        <taxon>Viridiplantae</taxon>
        <taxon>Streptophyta</taxon>
        <taxon>Embryophyta</taxon>
        <taxon>Tracheophyta</taxon>
        <taxon>Spermatophyta</taxon>
        <taxon>Magnoliopsida</taxon>
        <taxon>eudicotyledons</taxon>
        <taxon>Gunneridae</taxon>
        <taxon>Pentapetalae</taxon>
        <taxon>rosids</taxon>
        <taxon>fabids</taxon>
        <taxon>Fabales</taxon>
        <taxon>Fabaceae</taxon>
        <taxon>Papilionoideae</taxon>
        <taxon>50 kb inversion clade</taxon>
        <taxon>NPAAA clade</taxon>
        <taxon>indigoferoid/millettioid clade</taxon>
        <taxon>Phaseoleae</taxon>
        <taxon>Phaseolus</taxon>
    </lineage>
</organism>
<name>V7BKA6_PHAVU</name>
<dbReference type="OMA" id="NDADFGH"/>
<protein>
    <submittedName>
        <fullName evidence="2">Tetrahydroxyhexanedioic acid O-hydroxycinnamoyl transferase</fullName>
        <ecNumber evidence="2">2.3.1.130</ecNumber>
        <ecNumber evidence="2">2.3.1.131</ecNumber>
    </submittedName>
</protein>
<dbReference type="Gene3D" id="3.30.559.10">
    <property type="entry name" value="Chloramphenicol acetyltransferase-like domain"/>
    <property type="match status" value="2"/>
</dbReference>
<evidence type="ECO:0000256" key="1">
    <source>
        <dbReference type="ARBA" id="ARBA00009861"/>
    </source>
</evidence>
<dbReference type="SMR" id="V7BKA6"/>
<dbReference type="GO" id="GO:0047170">
    <property type="term" value="F:glucarate O-hydroxycinnamoyltransferase activity"/>
    <property type="evidence" value="ECO:0007669"/>
    <property type="project" value="UniProtKB-EC"/>
</dbReference>
<reference evidence="4" key="2">
    <citation type="journal article" date="2014" name="Nat. Genet.">
        <title>A reference genome for common bean and genome-wide analysis of dual domestications.</title>
        <authorList>
            <person name="Schmutz J."/>
            <person name="McClean P.E."/>
            <person name="Mamidi S."/>
            <person name="Wu G.A."/>
            <person name="Cannon S.B."/>
            <person name="Grimwood J."/>
            <person name="Jenkins J."/>
            <person name="Shu S."/>
            <person name="Song Q."/>
            <person name="Chavarro C."/>
            <person name="Torres-Torres M."/>
            <person name="Geffroy V."/>
            <person name="Moghaddam S.M."/>
            <person name="Gao D."/>
            <person name="Abernathy B."/>
            <person name="Barry K."/>
            <person name="Blair M."/>
            <person name="Brick M.A."/>
            <person name="Chovatia M."/>
            <person name="Gepts P."/>
            <person name="Goodstein D.M."/>
            <person name="Gonzales M."/>
            <person name="Hellsten U."/>
            <person name="Hyten D.L."/>
            <person name="Jia G."/>
            <person name="Kelly J.D."/>
            <person name="Kudrna D."/>
            <person name="Lee R."/>
            <person name="Richard M.M."/>
            <person name="Miklas P.N."/>
            <person name="Osorno J.M."/>
            <person name="Rodrigues J."/>
            <person name="Thareau V."/>
            <person name="Urrea C.A."/>
            <person name="Wang M."/>
            <person name="Yu Y."/>
            <person name="Zhang M."/>
            <person name="Wing R.A."/>
            <person name="Cregan P.B."/>
            <person name="Rokhsar D.S."/>
            <person name="Jackson S.A."/>
        </authorList>
    </citation>
    <scope>NUCLEOTIDE SEQUENCE [LARGE SCALE GENOMIC DNA]</scope>
    <source>
        <strain evidence="4">cv. G19833</strain>
    </source>
</reference>
<dbReference type="EMBL" id="CM002293">
    <property type="protein sequence ID" value="ESW18392.1"/>
    <property type="molecule type" value="Genomic_DNA"/>
</dbReference>
<proteinExistence type="evidence at transcript level"/>
<dbReference type="STRING" id="3885.V7BKA6"/>
<accession>V7BKA6</accession>
<dbReference type="Gramene" id="ESW18392">
    <property type="protein sequence ID" value="ESW18392"/>
    <property type="gene ID" value="PHAVU_006G037000g"/>
</dbReference>
<dbReference type="PANTHER" id="PTHR31642">
    <property type="entry name" value="TRICHOTHECENE 3-O-ACETYLTRANSFERASE"/>
    <property type="match status" value="1"/>
</dbReference>
<gene>
    <name evidence="2" type="primary">HHHT</name>
    <name evidence="3" type="ORF">PHAVU_006G037000g</name>
</gene>
<dbReference type="EC" id="2.3.1.131" evidence="2"/>
<dbReference type="AlphaFoldDB" id="V7BKA6"/>
<dbReference type="eggNOG" id="ENOG502QSYG">
    <property type="taxonomic scope" value="Eukaryota"/>
</dbReference>
<keyword evidence="2" id="KW-0012">Acyltransferase</keyword>